<keyword evidence="2" id="KW-0732">Signal</keyword>
<dbReference type="OMA" id="QWFGERI"/>
<name>A0A2W1K2F0_ACIFR</name>
<dbReference type="EMBL" id="QKQP01000005">
    <property type="protein sequence ID" value="PZD80723.1"/>
    <property type="molecule type" value="Genomic_DNA"/>
</dbReference>
<protein>
    <recommendedName>
        <fullName evidence="5">DUF3613 domain-containing protein</fullName>
    </recommendedName>
</protein>
<feature type="chain" id="PRO_5016029190" description="DUF3613 domain-containing protein" evidence="2">
    <location>
        <begin position="30"/>
        <end position="203"/>
    </location>
</feature>
<evidence type="ECO:0000313" key="3">
    <source>
        <dbReference type="EMBL" id="PZD80723.1"/>
    </source>
</evidence>
<sequence length="203" mass="20246">MNRNTHLSTRLSRMLLAFCALGVTPLASADGASDYLQPPILGWHELPKVVVPAAAAPVAPVASVAATPAAPAAPAAALPARAPVVPPAPLPPAPALPPPATEAVVPPVIHSAAVANTSPPPAPPVARRQSAVQRLLAFQSEAEDPGTFQPILGVEAQQSFKNYLKSFTGGSGSTSSSSTKNAGSSVALQGMSNGQSGGNASGY</sequence>
<organism evidence="3 4">
    <name type="scientific">Acidithiobacillus ferrooxidans</name>
    <name type="common">Thiobacillus ferrooxidans</name>
    <dbReference type="NCBI Taxonomy" id="920"/>
    <lineage>
        <taxon>Bacteria</taxon>
        <taxon>Pseudomonadati</taxon>
        <taxon>Pseudomonadota</taxon>
        <taxon>Acidithiobacillia</taxon>
        <taxon>Acidithiobacillales</taxon>
        <taxon>Acidithiobacillaceae</taxon>
        <taxon>Acidithiobacillus</taxon>
    </lineage>
</organism>
<dbReference type="Proteomes" id="UP000248886">
    <property type="component" value="Unassembled WGS sequence"/>
</dbReference>
<evidence type="ECO:0000256" key="1">
    <source>
        <dbReference type="SAM" id="MobiDB-lite"/>
    </source>
</evidence>
<dbReference type="RefSeq" id="WP_012537340.1">
    <property type="nucleotide sequence ID" value="NZ_AP025160.1"/>
</dbReference>
<proteinExistence type="predicted"/>
<evidence type="ECO:0000256" key="2">
    <source>
        <dbReference type="SAM" id="SignalP"/>
    </source>
</evidence>
<gene>
    <name evidence="3" type="ORF">DN052_09810</name>
</gene>
<feature type="compositionally biased region" description="Low complexity" evidence="1">
    <location>
        <begin position="173"/>
        <end position="185"/>
    </location>
</feature>
<comment type="caution">
    <text evidence="3">The sequence shown here is derived from an EMBL/GenBank/DDBJ whole genome shotgun (WGS) entry which is preliminary data.</text>
</comment>
<reference evidence="3 4" key="1">
    <citation type="submission" date="2018-06" db="EMBL/GenBank/DDBJ databases">
        <title>Draft sequence of Acidithiobacillus ferrooxidans CCM 4253.</title>
        <authorList>
            <person name="Moya-Beltran A."/>
            <person name="Castro M."/>
            <person name="Covarrubias P.C."/>
            <person name="Issotta F."/>
            <person name="Janiczek O."/>
            <person name="Mandl M."/>
            <person name="Kucera J."/>
            <person name="Quatrini R."/>
        </authorList>
    </citation>
    <scope>NUCLEOTIDE SEQUENCE [LARGE SCALE GENOMIC DNA]</scope>
    <source>
        <strain evidence="3 4">CCM 4253</strain>
    </source>
</reference>
<evidence type="ECO:0000313" key="4">
    <source>
        <dbReference type="Proteomes" id="UP000248886"/>
    </source>
</evidence>
<dbReference type="AlphaFoldDB" id="A0A2W1K2F0"/>
<feature type="signal peptide" evidence="2">
    <location>
        <begin position="1"/>
        <end position="29"/>
    </location>
</feature>
<feature type="region of interest" description="Disordered" evidence="1">
    <location>
        <begin position="164"/>
        <end position="203"/>
    </location>
</feature>
<accession>A0A2W1K2F0</accession>
<dbReference type="GeneID" id="65281739"/>
<evidence type="ECO:0008006" key="5">
    <source>
        <dbReference type="Google" id="ProtNLM"/>
    </source>
</evidence>